<evidence type="ECO:0000256" key="1">
    <source>
        <dbReference type="SAM" id="MobiDB-lite"/>
    </source>
</evidence>
<accession>A0A0C3S1N6</accession>
<proteinExistence type="predicted"/>
<feature type="chain" id="PRO_5002169706" evidence="2">
    <location>
        <begin position="24"/>
        <end position="140"/>
    </location>
</feature>
<feature type="region of interest" description="Disordered" evidence="1">
    <location>
        <begin position="76"/>
        <end position="97"/>
    </location>
</feature>
<keyword evidence="4" id="KW-1185">Reference proteome</keyword>
<evidence type="ECO:0000313" key="4">
    <source>
        <dbReference type="Proteomes" id="UP000053257"/>
    </source>
</evidence>
<protein>
    <submittedName>
        <fullName evidence="3">Uncharacterized protein</fullName>
    </submittedName>
</protein>
<evidence type="ECO:0000313" key="3">
    <source>
        <dbReference type="EMBL" id="KIP01420.1"/>
    </source>
</evidence>
<keyword evidence="2" id="KW-0732">Signal</keyword>
<dbReference type="Proteomes" id="UP000053257">
    <property type="component" value="Unassembled WGS sequence"/>
</dbReference>
<sequence>MSRFMFYVTAMFYALCALQFSSAAPLPRHSLSARGPPLPPFLAPLTDSGSLGAGAPAYTNWLQILRGNSGDILRRLSNDPSLPARQETSARRDADSPVITSMNGIPIGHGISSFGAGAPIFNGGLFSHMWRRSHEVSLTD</sequence>
<dbReference type="EMBL" id="KN840795">
    <property type="protein sequence ID" value="KIP01420.1"/>
    <property type="molecule type" value="Genomic_DNA"/>
</dbReference>
<gene>
    <name evidence="3" type="ORF">PHLGIDRAFT_20666</name>
</gene>
<dbReference type="HOGENOM" id="CLU_1960385_0_0_1"/>
<feature type="signal peptide" evidence="2">
    <location>
        <begin position="1"/>
        <end position="23"/>
    </location>
</feature>
<name>A0A0C3S1N6_PHLG1</name>
<reference evidence="3 4" key="1">
    <citation type="journal article" date="2014" name="PLoS Genet.">
        <title>Analysis of the Phlebiopsis gigantea genome, transcriptome and secretome provides insight into its pioneer colonization strategies of wood.</title>
        <authorList>
            <person name="Hori C."/>
            <person name="Ishida T."/>
            <person name="Igarashi K."/>
            <person name="Samejima M."/>
            <person name="Suzuki H."/>
            <person name="Master E."/>
            <person name="Ferreira P."/>
            <person name="Ruiz-Duenas F.J."/>
            <person name="Held B."/>
            <person name="Canessa P."/>
            <person name="Larrondo L.F."/>
            <person name="Schmoll M."/>
            <person name="Druzhinina I.S."/>
            <person name="Kubicek C.P."/>
            <person name="Gaskell J.A."/>
            <person name="Kersten P."/>
            <person name="St John F."/>
            <person name="Glasner J."/>
            <person name="Sabat G."/>
            <person name="Splinter BonDurant S."/>
            <person name="Syed K."/>
            <person name="Yadav J."/>
            <person name="Mgbeahuruike A.C."/>
            <person name="Kovalchuk A."/>
            <person name="Asiegbu F.O."/>
            <person name="Lackner G."/>
            <person name="Hoffmeister D."/>
            <person name="Rencoret J."/>
            <person name="Gutierrez A."/>
            <person name="Sun H."/>
            <person name="Lindquist E."/>
            <person name="Barry K."/>
            <person name="Riley R."/>
            <person name="Grigoriev I.V."/>
            <person name="Henrissat B."/>
            <person name="Kues U."/>
            <person name="Berka R.M."/>
            <person name="Martinez A.T."/>
            <person name="Covert S.F."/>
            <person name="Blanchette R.A."/>
            <person name="Cullen D."/>
        </authorList>
    </citation>
    <scope>NUCLEOTIDE SEQUENCE [LARGE SCALE GENOMIC DNA]</scope>
    <source>
        <strain evidence="3 4">11061_1 CR5-6</strain>
    </source>
</reference>
<dbReference type="AlphaFoldDB" id="A0A0C3S1N6"/>
<evidence type="ECO:0000256" key="2">
    <source>
        <dbReference type="SAM" id="SignalP"/>
    </source>
</evidence>
<organism evidence="3 4">
    <name type="scientific">Phlebiopsis gigantea (strain 11061_1 CR5-6)</name>
    <name type="common">White-rot fungus</name>
    <name type="synonym">Peniophora gigantea</name>
    <dbReference type="NCBI Taxonomy" id="745531"/>
    <lineage>
        <taxon>Eukaryota</taxon>
        <taxon>Fungi</taxon>
        <taxon>Dikarya</taxon>
        <taxon>Basidiomycota</taxon>
        <taxon>Agaricomycotina</taxon>
        <taxon>Agaricomycetes</taxon>
        <taxon>Polyporales</taxon>
        <taxon>Phanerochaetaceae</taxon>
        <taxon>Phlebiopsis</taxon>
    </lineage>
</organism>